<dbReference type="GO" id="GO:0030619">
    <property type="term" value="F:U1 snRNA binding"/>
    <property type="evidence" value="ECO:0007669"/>
    <property type="project" value="EnsemblFungi"/>
</dbReference>
<dbReference type="RefSeq" id="XP_022459733.1">
    <property type="nucleotide sequence ID" value="XM_022602162.1"/>
</dbReference>
<feature type="region of interest" description="Disordered" evidence="8">
    <location>
        <begin position="1"/>
        <end position="160"/>
    </location>
</feature>
<dbReference type="InterPro" id="IPR022581">
    <property type="entry name" value="Spt5_N"/>
</dbReference>
<feature type="domain" description="KOW" evidence="10">
    <location>
        <begin position="521"/>
        <end position="548"/>
    </location>
</feature>
<dbReference type="GO" id="GO:0042393">
    <property type="term" value="F:histone binding"/>
    <property type="evidence" value="ECO:0007669"/>
    <property type="project" value="EnsemblFungi"/>
</dbReference>
<feature type="domain" description="Spt5 C-terminal" evidence="11">
    <location>
        <begin position="844"/>
        <end position="1021"/>
    </location>
</feature>
<dbReference type="GO" id="GO:0090262">
    <property type="term" value="P:regulation of transcription-coupled nucleotide-excision repair"/>
    <property type="evidence" value="ECO:0007669"/>
    <property type="project" value="EnsemblFungi"/>
</dbReference>
<dbReference type="PANTHER" id="PTHR11125">
    <property type="entry name" value="SUPPRESSOR OF TY 5"/>
    <property type="match status" value="1"/>
</dbReference>
<evidence type="ECO:0000259" key="10">
    <source>
        <dbReference type="SMART" id="SM00739"/>
    </source>
</evidence>
<dbReference type="GO" id="GO:0000993">
    <property type="term" value="F:RNA polymerase II complex binding"/>
    <property type="evidence" value="ECO:0007669"/>
    <property type="project" value="EnsemblFungi"/>
</dbReference>
<dbReference type="InterPro" id="IPR041978">
    <property type="entry name" value="KOW_Spt5_5"/>
</dbReference>
<dbReference type="GO" id="GO:2001208">
    <property type="term" value="P:negative regulation of transcription elongation by RNA polymerase I"/>
    <property type="evidence" value="ECO:0007669"/>
    <property type="project" value="EnsemblFungi"/>
</dbReference>
<dbReference type="STRING" id="1382522.W6MWQ3"/>
<comment type="function">
    <text evidence="6 7">The SPT4-SPT5 complex mediates both activation and inhibition of transcription elongation, and plays a role in pre-mRNA processing. This complex seems to be important for the stability of the RNA polymerase II elongation machinery on the chromatin template but not for the inherent ability of this machinery to translocate down the gene.</text>
</comment>
<dbReference type="InterPro" id="IPR005824">
    <property type="entry name" value="KOW"/>
</dbReference>
<dbReference type="SUPFAM" id="SSF50104">
    <property type="entry name" value="Translation proteins SH3-like domain"/>
    <property type="match status" value="1"/>
</dbReference>
<feature type="domain" description="KOW" evidence="10">
    <location>
        <begin position="645"/>
        <end position="670"/>
    </location>
</feature>
<dbReference type="InterPro" id="IPR041977">
    <property type="entry name" value="KOW_Spt5_4"/>
</dbReference>
<dbReference type="GO" id="GO:0017070">
    <property type="term" value="F:U6 snRNA binding"/>
    <property type="evidence" value="ECO:0007669"/>
    <property type="project" value="EnsemblFungi"/>
</dbReference>
<feature type="compositionally biased region" description="Polar residues" evidence="8">
    <location>
        <begin position="886"/>
        <end position="895"/>
    </location>
</feature>
<feature type="compositionally biased region" description="Acidic residues" evidence="8">
    <location>
        <begin position="69"/>
        <end position="99"/>
    </location>
</feature>
<dbReference type="Pfam" id="PF11942">
    <property type="entry name" value="Spt5_N"/>
    <property type="match status" value="1"/>
</dbReference>
<dbReference type="Gene3D" id="2.30.30.30">
    <property type="match status" value="4"/>
</dbReference>
<dbReference type="CDD" id="cd06082">
    <property type="entry name" value="KOW_Spt5_2"/>
    <property type="match status" value="1"/>
</dbReference>
<evidence type="ECO:0000259" key="11">
    <source>
        <dbReference type="SMART" id="SM01104"/>
    </source>
</evidence>
<evidence type="ECO:0000256" key="2">
    <source>
        <dbReference type="ARBA" id="ARBA00006956"/>
    </source>
</evidence>
<dbReference type="SMART" id="SM00739">
    <property type="entry name" value="KOW"/>
    <property type="match status" value="5"/>
</dbReference>
<dbReference type="GO" id="GO:0030623">
    <property type="term" value="F:U5 snRNA binding"/>
    <property type="evidence" value="ECO:0007669"/>
    <property type="project" value="EnsemblFungi"/>
</dbReference>
<evidence type="ECO:0000256" key="3">
    <source>
        <dbReference type="ARBA" id="ARBA00020181"/>
    </source>
</evidence>
<evidence type="ECO:0000256" key="8">
    <source>
        <dbReference type="SAM" id="MobiDB-lite"/>
    </source>
</evidence>
<dbReference type="EMBL" id="HG793128">
    <property type="protein sequence ID" value="CDK27740.1"/>
    <property type="molecule type" value="Genomic_DNA"/>
</dbReference>
<dbReference type="Gene3D" id="3.30.70.940">
    <property type="entry name" value="NusG, N-terminal domain"/>
    <property type="match status" value="1"/>
</dbReference>
<dbReference type="InterPro" id="IPR041973">
    <property type="entry name" value="KOW_Spt5_1"/>
</dbReference>
<dbReference type="Pfam" id="PF23042">
    <property type="entry name" value="KOW1_SPT5"/>
    <property type="match status" value="1"/>
</dbReference>
<dbReference type="GO" id="GO:2000232">
    <property type="term" value="P:regulation of rRNA processing"/>
    <property type="evidence" value="ECO:0007669"/>
    <property type="project" value="EnsemblFungi"/>
</dbReference>
<feature type="domain" description="KOW" evidence="10">
    <location>
        <begin position="734"/>
        <end position="761"/>
    </location>
</feature>
<dbReference type="PIRSF" id="PIRSF036945">
    <property type="entry name" value="Spt5"/>
    <property type="match status" value="1"/>
</dbReference>
<gene>
    <name evidence="12" type="ORF">KUCA_T00003719001</name>
</gene>
<dbReference type="InterPro" id="IPR041976">
    <property type="entry name" value="KOW_Spt5_3"/>
</dbReference>
<dbReference type="GO" id="GO:0001179">
    <property type="term" value="F:RNA polymerase I general transcription initiation factor binding"/>
    <property type="evidence" value="ECO:0007669"/>
    <property type="project" value="EnsemblFungi"/>
</dbReference>
<dbReference type="GO" id="GO:0032044">
    <property type="term" value="C:DSIF complex"/>
    <property type="evidence" value="ECO:0007669"/>
    <property type="project" value="EnsemblFungi"/>
</dbReference>
<feature type="region of interest" description="Disordered" evidence="8">
    <location>
        <begin position="699"/>
        <end position="719"/>
    </location>
</feature>
<dbReference type="GO" id="GO:0000245">
    <property type="term" value="P:spliceosomal complex assembly"/>
    <property type="evidence" value="ECO:0007669"/>
    <property type="project" value="EnsemblFungi"/>
</dbReference>
<name>W6MWQ3_9ASCO</name>
<dbReference type="GO" id="GO:0010508">
    <property type="term" value="P:positive regulation of autophagy"/>
    <property type="evidence" value="ECO:0007669"/>
    <property type="project" value="EnsemblFungi"/>
</dbReference>
<dbReference type="Pfam" id="PF23037">
    <property type="entry name" value="KOWx_SPT5"/>
    <property type="match status" value="1"/>
</dbReference>
<reference evidence="12" key="2">
    <citation type="submission" date="2014-02" db="EMBL/GenBank/DDBJ databases">
        <title>Complete DNA sequence of /Kuraishia capsulata/ illustrates novel genomic features among budding yeasts (/Saccharomycotina/).</title>
        <authorList>
            <person name="Morales L."/>
            <person name="Noel B."/>
            <person name="Porcel B."/>
            <person name="Marcet-Houben M."/>
            <person name="Hullo M-F."/>
            <person name="Sacerdot C."/>
            <person name="Tekaia F."/>
            <person name="Leh-Louis V."/>
            <person name="Despons L."/>
            <person name="Khanna V."/>
            <person name="Aury J-M."/>
            <person name="Barbe V."/>
            <person name="Couloux A."/>
            <person name="Labadie K."/>
            <person name="Pelletier E."/>
            <person name="Souciet J-L."/>
            <person name="Boekhout T."/>
            <person name="Gabaldon T."/>
            <person name="Wincker P."/>
            <person name="Dujon B."/>
        </authorList>
    </citation>
    <scope>NUCLEOTIDE SEQUENCE</scope>
    <source>
        <strain evidence="12">CBS 1993</strain>
    </source>
</reference>
<dbReference type="InterPro" id="IPR024945">
    <property type="entry name" value="Spt5_C_dom"/>
</dbReference>
<dbReference type="InterPro" id="IPR017071">
    <property type="entry name" value="TF_Spt5_eukaryote"/>
</dbReference>
<dbReference type="InterPro" id="IPR036735">
    <property type="entry name" value="NGN_dom_sf"/>
</dbReference>
<dbReference type="InterPro" id="IPR014722">
    <property type="entry name" value="Rib_uL2_dom2"/>
</dbReference>
<dbReference type="GO" id="GO:0001042">
    <property type="term" value="F:RNA polymerase I core binding"/>
    <property type="evidence" value="ECO:0007669"/>
    <property type="project" value="EnsemblFungi"/>
</dbReference>
<dbReference type="InterPro" id="IPR041975">
    <property type="entry name" value="KOW_Spt5_2"/>
</dbReference>
<dbReference type="GO" id="GO:0006338">
    <property type="term" value="P:chromatin remodeling"/>
    <property type="evidence" value="ECO:0007669"/>
    <property type="project" value="EnsemblFungi"/>
</dbReference>
<evidence type="ECO:0000313" key="13">
    <source>
        <dbReference type="Proteomes" id="UP000019384"/>
    </source>
</evidence>
<dbReference type="HOGENOM" id="CLU_003537_1_0_1"/>
<keyword evidence="5 7" id="KW-0539">Nucleus</keyword>
<feature type="domain" description="NusG-like N-terminal" evidence="9">
    <location>
        <begin position="213"/>
        <end position="299"/>
    </location>
</feature>
<evidence type="ECO:0000256" key="1">
    <source>
        <dbReference type="ARBA" id="ARBA00004123"/>
    </source>
</evidence>
<dbReference type="Pfam" id="PF23284">
    <property type="entry name" value="KOW2_Spt5"/>
    <property type="match status" value="1"/>
</dbReference>
<dbReference type="GeneID" id="34521121"/>
<keyword evidence="13" id="KW-1185">Reference proteome</keyword>
<proteinExistence type="inferred from homology"/>
<dbReference type="InterPro" id="IPR039385">
    <property type="entry name" value="NGN_Euk"/>
</dbReference>
<evidence type="ECO:0000313" key="12">
    <source>
        <dbReference type="EMBL" id="CDK27740.1"/>
    </source>
</evidence>
<feature type="region of interest" description="Disordered" evidence="8">
    <location>
        <begin position="807"/>
        <end position="1021"/>
    </location>
</feature>
<dbReference type="CDD" id="cd06081">
    <property type="entry name" value="KOW_Spt5_1"/>
    <property type="match status" value="1"/>
</dbReference>
<dbReference type="GO" id="GO:2001209">
    <property type="term" value="P:positive regulation of transcription elongation by RNA polymerase I"/>
    <property type="evidence" value="ECO:0007669"/>
    <property type="project" value="EnsemblFungi"/>
</dbReference>
<dbReference type="CDD" id="cd06084">
    <property type="entry name" value="KOW_Spt5_4"/>
    <property type="match status" value="1"/>
</dbReference>
<dbReference type="SMART" id="SM00738">
    <property type="entry name" value="NGN"/>
    <property type="match status" value="1"/>
</dbReference>
<comment type="similarity">
    <text evidence="2 7">Belongs to the SPT5 family.</text>
</comment>
<feature type="compositionally biased region" description="Low complexity" evidence="8">
    <location>
        <begin position="44"/>
        <end position="53"/>
    </location>
</feature>
<evidence type="ECO:0000256" key="4">
    <source>
        <dbReference type="ARBA" id="ARBA00023163"/>
    </source>
</evidence>
<dbReference type="InterPro" id="IPR039659">
    <property type="entry name" value="SPT5"/>
</dbReference>
<dbReference type="InterPro" id="IPR005100">
    <property type="entry name" value="NGN-domain"/>
</dbReference>
<dbReference type="SMART" id="SM01104">
    <property type="entry name" value="CTD"/>
    <property type="match status" value="1"/>
</dbReference>
<dbReference type="FunFam" id="3.30.70.940:FF:000005">
    <property type="entry name" value="Transcription elongation factor SPT5"/>
    <property type="match status" value="1"/>
</dbReference>
<dbReference type="OrthoDB" id="28901at2759"/>
<keyword evidence="4 7" id="KW-0804">Transcription</keyword>
<dbReference type="Pfam" id="PF23290">
    <property type="entry name" value="KOW5_SPT5"/>
    <property type="match status" value="1"/>
</dbReference>
<dbReference type="Pfam" id="PF23291">
    <property type="entry name" value="KOW4_SPT5"/>
    <property type="match status" value="1"/>
</dbReference>
<feature type="compositionally biased region" description="Basic and acidic residues" evidence="8">
    <location>
        <begin position="1"/>
        <end position="11"/>
    </location>
</feature>
<dbReference type="GO" id="GO:0003711">
    <property type="term" value="F:transcription elongation factor activity"/>
    <property type="evidence" value="ECO:0007669"/>
    <property type="project" value="EnsemblFungi"/>
</dbReference>
<dbReference type="GO" id="GO:0030621">
    <property type="term" value="F:U4 snRNA binding"/>
    <property type="evidence" value="ECO:0007669"/>
    <property type="project" value="EnsemblFungi"/>
</dbReference>
<dbReference type="GO" id="GO:0030620">
    <property type="term" value="F:U2 snRNA binding"/>
    <property type="evidence" value="ECO:0007669"/>
    <property type="project" value="EnsemblFungi"/>
</dbReference>
<dbReference type="CDD" id="cd06085">
    <property type="entry name" value="KOW_Spt5_5"/>
    <property type="match status" value="1"/>
</dbReference>
<dbReference type="GO" id="GO:0033553">
    <property type="term" value="C:rDNA heterochromatin"/>
    <property type="evidence" value="ECO:0007669"/>
    <property type="project" value="EnsemblFungi"/>
</dbReference>
<evidence type="ECO:0000256" key="6">
    <source>
        <dbReference type="ARBA" id="ARBA00024691"/>
    </source>
</evidence>
<dbReference type="GO" id="GO:0003727">
    <property type="term" value="F:single-stranded RNA binding"/>
    <property type="evidence" value="ECO:0007669"/>
    <property type="project" value="EnsemblFungi"/>
</dbReference>
<dbReference type="CDD" id="cd06083">
    <property type="entry name" value="KOW_Spt5_3"/>
    <property type="match status" value="1"/>
</dbReference>
<feature type="compositionally biased region" description="Low complexity" evidence="8">
    <location>
        <begin position="16"/>
        <end position="30"/>
    </location>
</feature>
<feature type="domain" description="KOW" evidence="10">
    <location>
        <begin position="305"/>
        <end position="332"/>
    </location>
</feature>
<dbReference type="GO" id="GO:0008298">
    <property type="term" value="P:intracellular mRNA localization"/>
    <property type="evidence" value="ECO:0007669"/>
    <property type="project" value="EnsemblFungi"/>
</dbReference>
<dbReference type="PANTHER" id="PTHR11125:SF7">
    <property type="entry name" value="TRANSCRIPTION ELONGATION FACTOR SPT5"/>
    <property type="match status" value="1"/>
</dbReference>
<dbReference type="InterPro" id="IPR006645">
    <property type="entry name" value="NGN-like_dom"/>
</dbReference>
<feature type="compositionally biased region" description="Gly residues" evidence="8">
    <location>
        <begin position="910"/>
        <end position="924"/>
    </location>
</feature>
<dbReference type="GO" id="GO:0006368">
    <property type="term" value="P:transcription elongation by RNA polymerase II"/>
    <property type="evidence" value="ECO:0007669"/>
    <property type="project" value="EnsemblFungi"/>
</dbReference>
<protein>
    <recommendedName>
        <fullName evidence="3 7">Transcription elongation factor SPT5</fullName>
    </recommendedName>
</protein>
<feature type="compositionally biased region" description="Basic and acidic residues" evidence="8">
    <location>
        <begin position="140"/>
        <end position="160"/>
    </location>
</feature>
<feature type="compositionally biased region" description="Acidic residues" evidence="8">
    <location>
        <begin position="114"/>
        <end position="131"/>
    </location>
</feature>
<dbReference type="GO" id="GO:0003729">
    <property type="term" value="F:mRNA binding"/>
    <property type="evidence" value="ECO:0007669"/>
    <property type="project" value="TreeGrafter"/>
</dbReference>
<dbReference type="GO" id="GO:0140463">
    <property type="term" value="F:chromatin-protein adaptor activity"/>
    <property type="evidence" value="ECO:0007669"/>
    <property type="project" value="EnsemblFungi"/>
</dbReference>
<dbReference type="GO" id="GO:0070990">
    <property type="term" value="F:snRNP binding"/>
    <property type="evidence" value="ECO:0007669"/>
    <property type="project" value="EnsemblFungi"/>
</dbReference>
<dbReference type="InterPro" id="IPR057936">
    <property type="entry name" value="KOWx_Spt5"/>
</dbReference>
<dbReference type="AlphaFoldDB" id="W6MWQ3"/>
<dbReference type="GO" id="GO:0019843">
    <property type="term" value="F:rRNA binding"/>
    <property type="evidence" value="ECO:0007669"/>
    <property type="project" value="EnsemblFungi"/>
</dbReference>
<accession>W6MWQ3</accession>
<dbReference type="Pfam" id="PF03439">
    <property type="entry name" value="Spt5-NGN"/>
    <property type="match status" value="1"/>
</dbReference>
<dbReference type="Proteomes" id="UP000019384">
    <property type="component" value="Unassembled WGS sequence"/>
</dbReference>
<dbReference type="CDD" id="cd09888">
    <property type="entry name" value="NGN_Euk"/>
    <property type="match status" value="1"/>
</dbReference>
<comment type="subcellular location">
    <subcellularLocation>
        <location evidence="1 7">Nucleus</location>
    </subcellularLocation>
</comment>
<reference evidence="12" key="1">
    <citation type="submission" date="2013-12" db="EMBL/GenBank/DDBJ databases">
        <authorList>
            <person name="Genoscope - CEA"/>
        </authorList>
    </citation>
    <scope>NUCLEOTIDE SEQUENCE</scope>
    <source>
        <strain evidence="12">CBS 1993</strain>
    </source>
</reference>
<dbReference type="GO" id="GO:0003677">
    <property type="term" value="F:DNA binding"/>
    <property type="evidence" value="ECO:0007669"/>
    <property type="project" value="EnsemblFungi"/>
</dbReference>
<sequence>MAAESQVKEEQVASEVAAPPVGVDADAPHAGSSNGATTKDVGSESEAAETGATESDDKKPEDVNPEGAEVAEDDEENEEEVDEEEDEDDEDIDDDEEDEIRSRKRRKRNQFLDVEAEVDDDDEEDEDEEEAELLKQTFIQDDHIEHDEGAGPTANDDRLHRKLDRSREKIDEQDAQQLAEELRQRYGRSSAARYTGSSSAQVSQRLLLPSVDDPNIWGIRCRAGKEKELVRSVMGKMMNRQSIQIYSIFQRDNFEGYVYIEARKLDAVNEVLQGLPYVYPSSPKVLVPIEEYKDLLRPGKSSDVQLLPGSYVRIKSGKYKGDLGIVVDVLENDLEVRLRIVPRLDYGRSVSQTVIDSTGNAAATKKRSHFDIKSRPPQRLFSESDALMYDRTGISARSGKRFTYRNEEYVDGFLFKDFKIQILEVKNVKPTLEELTLFRTGEEDGMDLSSIASTLKQSTDSQITFQPGDRVEVKGGEQGGMKGRVTSAQQEKIITITIDDPNFPMMTNTTIEVPSNNLRKVFFTGDHVRVVHGKHTDDSGLIVEVTGDQVTFVSDQTRKDITVFSNYLTESSDVSASASQVGRFDLHDLVEINSDSVGVIIKAEKEAFTVLRTDGRVLVLAPSSISSKIELSSYQQIATDRNGVEVKIGDVVKEVSGERRQGNVIHMYRSYLFLKSKVVTENSGVFVVNVSAVQTISTKGTNGGSKGPDLNKMNPNRSMPPPSLATVVRFTGRDPTINKHVTIRRGGYKGKKGIVKDANGDTCRVELHAPSKTVPIKKDDLRFEANPGNFVSYEDLVNNSRGSRNSGTLGYSAGPPGARLSSGGPNGGSTVGWSSGKTPAWGAGGKTPAWGSGGKTPAWGSETSYGGAGARTPGWGAGSKTPAWGSDTSYGNSGAKTPAWGSGGKTPAWGGDGGKTPAWGGEGGKTPAWGGRSAYGGNTDYGSRSAWGGNDRSSGAARAQDHPTGGWAANTPGFQSANTPGFHAAPTPGGWDAPTPANVIPQTPAVGLDDEDDYDPETRTP</sequence>
<evidence type="ECO:0000256" key="5">
    <source>
        <dbReference type="ARBA" id="ARBA00023242"/>
    </source>
</evidence>
<dbReference type="Pfam" id="PF12815">
    <property type="entry name" value="CTD"/>
    <property type="match status" value="1"/>
</dbReference>
<evidence type="ECO:0000259" key="9">
    <source>
        <dbReference type="SMART" id="SM00738"/>
    </source>
</evidence>
<organism evidence="12 13">
    <name type="scientific">Kuraishia capsulata CBS 1993</name>
    <dbReference type="NCBI Taxonomy" id="1382522"/>
    <lineage>
        <taxon>Eukaryota</taxon>
        <taxon>Fungi</taxon>
        <taxon>Dikarya</taxon>
        <taxon>Ascomycota</taxon>
        <taxon>Saccharomycotina</taxon>
        <taxon>Pichiomycetes</taxon>
        <taxon>Pichiales</taxon>
        <taxon>Pichiaceae</taxon>
        <taxon>Kuraishia</taxon>
    </lineage>
</organism>
<feature type="domain" description="KOW" evidence="10">
    <location>
        <begin position="464"/>
        <end position="491"/>
    </location>
</feature>
<dbReference type="GO" id="GO:0032968">
    <property type="term" value="P:positive regulation of transcription elongation by RNA polymerase II"/>
    <property type="evidence" value="ECO:0007669"/>
    <property type="project" value="EnsemblFungi"/>
</dbReference>
<evidence type="ECO:0000256" key="7">
    <source>
        <dbReference type="PIRNR" id="PIRNR036945"/>
    </source>
</evidence>
<dbReference type="InterPro" id="IPR008991">
    <property type="entry name" value="Translation_prot_SH3-like_sf"/>
</dbReference>